<reference evidence="7 8" key="1">
    <citation type="journal article" date="2012" name="J. Bacteriol.">
        <title>Genome Sequence of Radiation-Resistant Modestobacter marinus Strain BC501, a Representative Actinobacterium That Thrives on Calcareous Stone Surfaces.</title>
        <authorList>
            <person name="Normand P."/>
            <person name="Gury J."/>
            <person name="Pujic P."/>
            <person name="Chouaia B."/>
            <person name="Crotti E."/>
            <person name="Brusetti L."/>
            <person name="Daffonchio D."/>
            <person name="Vacherie B."/>
            <person name="Barbe V."/>
            <person name="Medigue C."/>
            <person name="Calteau A."/>
            <person name="Ghodhbane-Gtari F."/>
            <person name="Essoussi I."/>
            <person name="Nouioui I."/>
            <person name="Abbassi-Ghozzi I."/>
            <person name="Gtari M."/>
        </authorList>
    </citation>
    <scope>NUCLEOTIDE SEQUENCE [LARGE SCALE GENOMIC DNA]</scope>
    <source>
        <strain evidence="8">BC 501</strain>
    </source>
</reference>
<dbReference type="OMA" id="MQVLYGR"/>
<dbReference type="Gene3D" id="1.10.1740.10">
    <property type="match status" value="1"/>
</dbReference>
<dbReference type="InterPro" id="IPR013325">
    <property type="entry name" value="RNA_pol_sigma_r2"/>
</dbReference>
<dbReference type="SUPFAM" id="SSF88659">
    <property type="entry name" value="Sigma3 and sigma4 domains of RNA polymerase sigma factors"/>
    <property type="match status" value="1"/>
</dbReference>
<name>I4F0V3_MODI5</name>
<evidence type="ECO:0000313" key="8">
    <source>
        <dbReference type="Proteomes" id="UP000006461"/>
    </source>
</evidence>
<dbReference type="GO" id="GO:0003677">
    <property type="term" value="F:DNA binding"/>
    <property type="evidence" value="ECO:0007669"/>
    <property type="project" value="InterPro"/>
</dbReference>
<keyword evidence="8" id="KW-1185">Reference proteome</keyword>
<dbReference type="PANTHER" id="PTHR43133:SF51">
    <property type="entry name" value="RNA POLYMERASE SIGMA FACTOR"/>
    <property type="match status" value="1"/>
</dbReference>
<dbReference type="Proteomes" id="UP000006461">
    <property type="component" value="Chromosome"/>
</dbReference>
<dbReference type="InterPro" id="IPR007627">
    <property type="entry name" value="RNA_pol_sigma70_r2"/>
</dbReference>
<evidence type="ECO:0000313" key="7">
    <source>
        <dbReference type="EMBL" id="CCH89266.1"/>
    </source>
</evidence>
<dbReference type="STRING" id="477641.MODMU_3863"/>
<keyword evidence="3" id="KW-0731">Sigma factor</keyword>
<dbReference type="InterPro" id="IPR036388">
    <property type="entry name" value="WH-like_DNA-bd_sf"/>
</dbReference>
<sequence>MELARRGDEDAFAALVRSHQDQLYRVALRMTGSPSDAQDVVQETLLQAWEHLPAFRGESGFSTWVTRILINRCRNLHRARRPVGPLPEGDQPAPGMPHSPAADTLAVTAQSRDAVRRALLALPLDQRAPLVLTTFAGYTFAETGRILGIGESAAKVRAHRARRALATTLQEWR</sequence>
<dbReference type="PANTHER" id="PTHR43133">
    <property type="entry name" value="RNA POLYMERASE ECF-TYPE SIGMA FACTO"/>
    <property type="match status" value="1"/>
</dbReference>
<evidence type="ECO:0000256" key="2">
    <source>
        <dbReference type="ARBA" id="ARBA00023015"/>
    </source>
</evidence>
<evidence type="ECO:0000256" key="1">
    <source>
        <dbReference type="ARBA" id="ARBA00010641"/>
    </source>
</evidence>
<keyword evidence="4" id="KW-0804">Transcription</keyword>
<dbReference type="SUPFAM" id="SSF88946">
    <property type="entry name" value="Sigma2 domain of RNA polymerase sigma factors"/>
    <property type="match status" value="1"/>
</dbReference>
<accession>I4F0V3</accession>
<dbReference type="Pfam" id="PF04542">
    <property type="entry name" value="Sigma70_r2"/>
    <property type="match status" value="1"/>
</dbReference>
<dbReference type="EMBL" id="FO203431">
    <property type="protein sequence ID" value="CCH89266.1"/>
    <property type="molecule type" value="Genomic_DNA"/>
</dbReference>
<comment type="similarity">
    <text evidence="1">Belongs to the sigma-70 factor family. ECF subfamily.</text>
</comment>
<dbReference type="AlphaFoldDB" id="I4F0V3"/>
<keyword evidence="2" id="KW-0805">Transcription regulation</keyword>
<evidence type="ECO:0000259" key="5">
    <source>
        <dbReference type="Pfam" id="PF04542"/>
    </source>
</evidence>
<evidence type="ECO:0000259" key="6">
    <source>
        <dbReference type="Pfam" id="PF08281"/>
    </source>
</evidence>
<dbReference type="GO" id="GO:0006352">
    <property type="term" value="P:DNA-templated transcription initiation"/>
    <property type="evidence" value="ECO:0007669"/>
    <property type="project" value="InterPro"/>
</dbReference>
<dbReference type="InterPro" id="IPR014284">
    <property type="entry name" value="RNA_pol_sigma-70_dom"/>
</dbReference>
<dbReference type="KEGG" id="mmar:MODMU_3863"/>
<gene>
    <name evidence="7" type="ordered locus">MODMU_3863</name>
</gene>
<dbReference type="NCBIfam" id="TIGR02937">
    <property type="entry name" value="sigma70-ECF"/>
    <property type="match status" value="1"/>
</dbReference>
<dbReference type="eggNOG" id="COG1595">
    <property type="taxonomic scope" value="Bacteria"/>
</dbReference>
<feature type="domain" description="RNA polymerase sigma-70 region 2" evidence="5">
    <location>
        <begin position="15"/>
        <end position="81"/>
    </location>
</feature>
<dbReference type="GO" id="GO:0016987">
    <property type="term" value="F:sigma factor activity"/>
    <property type="evidence" value="ECO:0007669"/>
    <property type="project" value="UniProtKB-KW"/>
</dbReference>
<protein>
    <submittedName>
        <fullName evidence="7">RNA polymerase, sigma-24 subunit, ECF subfamily</fullName>
    </submittedName>
</protein>
<dbReference type="HOGENOM" id="CLU_047691_3_0_11"/>
<dbReference type="Gene3D" id="1.10.10.10">
    <property type="entry name" value="Winged helix-like DNA-binding domain superfamily/Winged helix DNA-binding domain"/>
    <property type="match status" value="1"/>
</dbReference>
<evidence type="ECO:0000256" key="3">
    <source>
        <dbReference type="ARBA" id="ARBA00023082"/>
    </source>
</evidence>
<dbReference type="Pfam" id="PF08281">
    <property type="entry name" value="Sigma70_r4_2"/>
    <property type="match status" value="1"/>
</dbReference>
<dbReference type="InterPro" id="IPR013249">
    <property type="entry name" value="RNA_pol_sigma70_r4_t2"/>
</dbReference>
<evidence type="ECO:0000256" key="4">
    <source>
        <dbReference type="ARBA" id="ARBA00023163"/>
    </source>
</evidence>
<organism evidence="7 8">
    <name type="scientific">Modestobacter italicus (strain DSM 44449 / CECT 9708 / BC 501)</name>
    <dbReference type="NCBI Taxonomy" id="2732864"/>
    <lineage>
        <taxon>Bacteria</taxon>
        <taxon>Bacillati</taxon>
        <taxon>Actinomycetota</taxon>
        <taxon>Actinomycetes</taxon>
        <taxon>Geodermatophilales</taxon>
        <taxon>Geodermatophilaceae</taxon>
        <taxon>Modestobacter</taxon>
    </lineage>
</organism>
<feature type="domain" description="RNA polymerase sigma factor 70 region 4 type 2" evidence="6">
    <location>
        <begin position="113"/>
        <end position="165"/>
    </location>
</feature>
<dbReference type="InterPro" id="IPR039425">
    <property type="entry name" value="RNA_pol_sigma-70-like"/>
</dbReference>
<proteinExistence type="inferred from homology"/>
<dbReference type="InterPro" id="IPR013324">
    <property type="entry name" value="RNA_pol_sigma_r3/r4-like"/>
</dbReference>